<dbReference type="AlphaFoldDB" id="R3WW83"/>
<dbReference type="InterPro" id="IPR023214">
    <property type="entry name" value="HAD_sf"/>
</dbReference>
<dbReference type="EMBL" id="AJAT01000011">
    <property type="protein sequence ID" value="EOL46030.1"/>
    <property type="molecule type" value="Genomic_DNA"/>
</dbReference>
<dbReference type="PATRIC" id="fig|1158610.3.peg.814"/>
<keyword evidence="2" id="KW-1185">Reference proteome</keyword>
<dbReference type="GO" id="GO:0008967">
    <property type="term" value="F:phosphoglycolate phosphatase activity"/>
    <property type="evidence" value="ECO:0007669"/>
    <property type="project" value="TreeGrafter"/>
</dbReference>
<dbReference type="Pfam" id="PF13419">
    <property type="entry name" value="HAD_2"/>
    <property type="match status" value="1"/>
</dbReference>
<dbReference type="InterPro" id="IPR023198">
    <property type="entry name" value="PGP-like_dom2"/>
</dbReference>
<dbReference type="GO" id="GO:0005829">
    <property type="term" value="C:cytosol"/>
    <property type="evidence" value="ECO:0007669"/>
    <property type="project" value="TreeGrafter"/>
</dbReference>
<dbReference type="Proteomes" id="UP000013785">
    <property type="component" value="Unassembled WGS sequence"/>
</dbReference>
<dbReference type="STRING" id="154621.RV11_GL001244"/>
<dbReference type="InterPro" id="IPR050155">
    <property type="entry name" value="HAD-like_hydrolase_sf"/>
</dbReference>
<name>R3WW83_9ENTE</name>
<keyword evidence="1" id="KW-0378">Hydrolase</keyword>
<dbReference type="NCBIfam" id="TIGR01549">
    <property type="entry name" value="HAD-SF-IA-v1"/>
    <property type="match status" value="1"/>
</dbReference>
<dbReference type="eggNOG" id="COG0546">
    <property type="taxonomic scope" value="Bacteria"/>
</dbReference>
<dbReference type="PANTHER" id="PTHR43434">
    <property type="entry name" value="PHOSPHOGLYCOLATE PHOSPHATASE"/>
    <property type="match status" value="1"/>
</dbReference>
<protein>
    <submittedName>
        <fullName evidence="1">HAD hydrolase, family IA</fullName>
    </submittedName>
</protein>
<dbReference type="PANTHER" id="PTHR43434:SF25">
    <property type="entry name" value="PHOSPHOGLYCOLATE PHOSPHATASE"/>
    <property type="match status" value="1"/>
</dbReference>
<dbReference type="InterPro" id="IPR041492">
    <property type="entry name" value="HAD_2"/>
</dbReference>
<evidence type="ECO:0000313" key="1">
    <source>
        <dbReference type="EMBL" id="EOL46030.1"/>
    </source>
</evidence>
<accession>R3WW83</accession>
<dbReference type="InterPro" id="IPR036412">
    <property type="entry name" value="HAD-like_sf"/>
</dbReference>
<dbReference type="SFLD" id="SFLDG01129">
    <property type="entry name" value="C1.5:_HAD__Beta-PGM__Phosphata"/>
    <property type="match status" value="1"/>
</dbReference>
<dbReference type="Gene3D" id="3.40.50.1000">
    <property type="entry name" value="HAD superfamily/HAD-like"/>
    <property type="match status" value="1"/>
</dbReference>
<dbReference type="InterPro" id="IPR006439">
    <property type="entry name" value="HAD-SF_hydro_IA"/>
</dbReference>
<dbReference type="HOGENOM" id="CLU_045011_19_5_9"/>
<sequence length="204" mass="23574">MLKAFIWDFDGTLYDTYPVMVDAVERTLSGYGITADKKMIYRVMKQRSTKELRETYSLTDEQFSPKFHSYEDSDSRTSPPFKEAKEVLEAIVKSGGKNYILTHRRTNSTWALLKQDNLDTFIEEVVGLDMDFPRKPNPTSLNYLINKHQLKHEETLMIGDRKLDIDAGSNARVATCLFDIDHFLGEIDSTYVVHNLRDILPLIK</sequence>
<dbReference type="RefSeq" id="WP_010767508.1">
    <property type="nucleotide sequence ID" value="NZ_ASWE01000002.1"/>
</dbReference>
<dbReference type="SUPFAM" id="SSF56784">
    <property type="entry name" value="HAD-like"/>
    <property type="match status" value="1"/>
</dbReference>
<dbReference type="SFLD" id="SFLDS00003">
    <property type="entry name" value="Haloacid_Dehalogenase"/>
    <property type="match status" value="1"/>
</dbReference>
<comment type="caution">
    <text evidence="1">The sequence shown here is derived from an EMBL/GenBank/DDBJ whole genome shotgun (WGS) entry which is preliminary data.</text>
</comment>
<reference evidence="1 2" key="1">
    <citation type="submission" date="2013-02" db="EMBL/GenBank/DDBJ databases">
        <title>The Genome Sequence of Enterococcus phoeniculicola BAA-412.</title>
        <authorList>
            <consortium name="The Broad Institute Genome Sequencing Platform"/>
            <consortium name="The Broad Institute Genome Sequencing Center for Infectious Disease"/>
            <person name="Earl A.M."/>
            <person name="Gilmore M.S."/>
            <person name="Lebreton F."/>
            <person name="Walker B."/>
            <person name="Young S.K."/>
            <person name="Zeng Q."/>
            <person name="Gargeya S."/>
            <person name="Fitzgerald M."/>
            <person name="Haas B."/>
            <person name="Abouelleil A."/>
            <person name="Alvarado L."/>
            <person name="Arachchi H.M."/>
            <person name="Berlin A.M."/>
            <person name="Chapman S.B."/>
            <person name="Dewar J."/>
            <person name="Goldberg J."/>
            <person name="Griggs A."/>
            <person name="Gujja S."/>
            <person name="Hansen M."/>
            <person name="Howarth C."/>
            <person name="Imamovic A."/>
            <person name="Larimer J."/>
            <person name="McCowan C."/>
            <person name="Murphy C."/>
            <person name="Neiman D."/>
            <person name="Pearson M."/>
            <person name="Priest M."/>
            <person name="Roberts A."/>
            <person name="Saif S."/>
            <person name="Shea T."/>
            <person name="Sisk P."/>
            <person name="Sykes S."/>
            <person name="Wortman J."/>
            <person name="Nusbaum C."/>
            <person name="Birren B."/>
        </authorList>
    </citation>
    <scope>NUCLEOTIDE SEQUENCE [LARGE SCALE GENOMIC DNA]</scope>
    <source>
        <strain evidence="1 2">ATCC BAA-412</strain>
    </source>
</reference>
<dbReference type="Gene3D" id="1.10.150.240">
    <property type="entry name" value="Putative phosphatase, domain 2"/>
    <property type="match status" value="1"/>
</dbReference>
<evidence type="ECO:0000313" key="2">
    <source>
        <dbReference type="Proteomes" id="UP000013785"/>
    </source>
</evidence>
<organism evidence="1 2">
    <name type="scientific">Enterococcus phoeniculicola ATCC BAA-412</name>
    <dbReference type="NCBI Taxonomy" id="1158610"/>
    <lineage>
        <taxon>Bacteria</taxon>
        <taxon>Bacillati</taxon>
        <taxon>Bacillota</taxon>
        <taxon>Bacilli</taxon>
        <taxon>Lactobacillales</taxon>
        <taxon>Enterococcaceae</taxon>
        <taxon>Enterococcus</taxon>
    </lineage>
</organism>
<gene>
    <name evidence="1" type="ORF">UC3_00835</name>
</gene>
<proteinExistence type="predicted"/>
<dbReference type="GO" id="GO:0006281">
    <property type="term" value="P:DNA repair"/>
    <property type="evidence" value="ECO:0007669"/>
    <property type="project" value="TreeGrafter"/>
</dbReference>